<evidence type="ECO:0000313" key="1">
    <source>
        <dbReference type="EMBL" id="KIM79052.1"/>
    </source>
</evidence>
<reference evidence="2" key="2">
    <citation type="submission" date="2015-01" db="EMBL/GenBank/DDBJ databases">
        <title>Evolutionary Origins and Diversification of the Mycorrhizal Mutualists.</title>
        <authorList>
            <consortium name="DOE Joint Genome Institute"/>
            <consortium name="Mycorrhizal Genomics Consortium"/>
            <person name="Kohler A."/>
            <person name="Kuo A."/>
            <person name="Nagy L.G."/>
            <person name="Floudas D."/>
            <person name="Copeland A."/>
            <person name="Barry K.W."/>
            <person name="Cichocki N."/>
            <person name="Veneault-Fourrey C."/>
            <person name="LaButti K."/>
            <person name="Lindquist E.A."/>
            <person name="Lipzen A."/>
            <person name="Lundell T."/>
            <person name="Morin E."/>
            <person name="Murat C."/>
            <person name="Riley R."/>
            <person name="Ohm R."/>
            <person name="Sun H."/>
            <person name="Tunlid A."/>
            <person name="Henrissat B."/>
            <person name="Grigoriev I.V."/>
            <person name="Hibbett D.S."/>
            <person name="Martin F."/>
        </authorList>
    </citation>
    <scope>NUCLEOTIDE SEQUENCE [LARGE SCALE GENOMIC DNA]</scope>
    <source>
        <strain evidence="2">F 1598</strain>
    </source>
</reference>
<dbReference type="AlphaFoldDB" id="A0A0C3BP04"/>
<dbReference type="EMBL" id="KN833012">
    <property type="protein sequence ID" value="KIM79052.1"/>
    <property type="molecule type" value="Genomic_DNA"/>
</dbReference>
<proteinExistence type="predicted"/>
<accession>A0A0C3BP04</accession>
<gene>
    <name evidence="1" type="ORF">PILCRDRAFT_792606</name>
</gene>
<sequence>MGLLRYKQHDAWRRIQGSIAQGREMLAAADLPGQDQRNFEALCWTMESLTENSKLEPVVQDIPECVTKVLKTCMASGGLSAPHTRRRAIPCMNAISALVMLVVDEDWASLDFFDDDLRYNFGILKEVGLDKPFPKSTSVVLEQSLATTSALDTLYVWGSLDSIIEKSLIPCWRQHKGSNQNLVLTCRTRYIPGLLSTCHGEGTLEEEERETHVVQSLWDRRYIGTLALCEGSNCLETLELRPYERKSLAKGRSHANVVLSCSQIAISLLYYMKTTAIPEDELENTLEILRFIAHNLTARFSSRTAQALVVDLAG</sequence>
<keyword evidence="2" id="KW-1185">Reference proteome</keyword>
<dbReference type="InParanoid" id="A0A0C3BP04"/>
<evidence type="ECO:0000313" key="2">
    <source>
        <dbReference type="Proteomes" id="UP000054166"/>
    </source>
</evidence>
<reference evidence="1 2" key="1">
    <citation type="submission" date="2014-04" db="EMBL/GenBank/DDBJ databases">
        <authorList>
            <consortium name="DOE Joint Genome Institute"/>
            <person name="Kuo A."/>
            <person name="Tarkka M."/>
            <person name="Buscot F."/>
            <person name="Kohler A."/>
            <person name="Nagy L.G."/>
            <person name="Floudas D."/>
            <person name="Copeland A."/>
            <person name="Barry K.W."/>
            <person name="Cichocki N."/>
            <person name="Veneault-Fourrey C."/>
            <person name="LaButti K."/>
            <person name="Lindquist E.A."/>
            <person name="Lipzen A."/>
            <person name="Lundell T."/>
            <person name="Morin E."/>
            <person name="Murat C."/>
            <person name="Sun H."/>
            <person name="Tunlid A."/>
            <person name="Henrissat B."/>
            <person name="Grigoriev I.V."/>
            <person name="Hibbett D.S."/>
            <person name="Martin F."/>
            <person name="Nordberg H.P."/>
            <person name="Cantor M.N."/>
            <person name="Hua S.X."/>
        </authorList>
    </citation>
    <scope>NUCLEOTIDE SEQUENCE [LARGE SCALE GENOMIC DNA]</scope>
    <source>
        <strain evidence="1 2">F 1598</strain>
    </source>
</reference>
<organism evidence="1 2">
    <name type="scientific">Piloderma croceum (strain F 1598)</name>
    <dbReference type="NCBI Taxonomy" id="765440"/>
    <lineage>
        <taxon>Eukaryota</taxon>
        <taxon>Fungi</taxon>
        <taxon>Dikarya</taxon>
        <taxon>Basidiomycota</taxon>
        <taxon>Agaricomycotina</taxon>
        <taxon>Agaricomycetes</taxon>
        <taxon>Agaricomycetidae</taxon>
        <taxon>Atheliales</taxon>
        <taxon>Atheliaceae</taxon>
        <taxon>Piloderma</taxon>
    </lineage>
</organism>
<protein>
    <submittedName>
        <fullName evidence="1">Uncharacterized protein</fullName>
    </submittedName>
</protein>
<dbReference type="Proteomes" id="UP000054166">
    <property type="component" value="Unassembled WGS sequence"/>
</dbReference>
<dbReference type="HOGENOM" id="CLU_885990_0_0_1"/>
<name>A0A0C3BP04_PILCF</name>